<accession>A0A914Q2D1</accession>
<evidence type="ECO:0000313" key="2">
    <source>
        <dbReference type="WBParaSite" id="PDA_v2.g24902.t1"/>
    </source>
</evidence>
<keyword evidence="1" id="KW-1185">Reference proteome</keyword>
<dbReference type="SUPFAM" id="SSF140996">
    <property type="entry name" value="Hermes dimerisation domain"/>
    <property type="match status" value="1"/>
</dbReference>
<organism evidence="1 2">
    <name type="scientific">Panagrolaimus davidi</name>
    <dbReference type="NCBI Taxonomy" id="227884"/>
    <lineage>
        <taxon>Eukaryota</taxon>
        <taxon>Metazoa</taxon>
        <taxon>Ecdysozoa</taxon>
        <taxon>Nematoda</taxon>
        <taxon>Chromadorea</taxon>
        <taxon>Rhabditida</taxon>
        <taxon>Tylenchina</taxon>
        <taxon>Panagrolaimomorpha</taxon>
        <taxon>Panagrolaimoidea</taxon>
        <taxon>Panagrolaimidae</taxon>
        <taxon>Panagrolaimus</taxon>
    </lineage>
</organism>
<dbReference type="Gene3D" id="1.10.10.1070">
    <property type="entry name" value="Zinc finger, BED domain-containing"/>
    <property type="match status" value="1"/>
</dbReference>
<reference evidence="2" key="1">
    <citation type="submission" date="2022-11" db="UniProtKB">
        <authorList>
            <consortium name="WormBaseParasite"/>
        </authorList>
    </citation>
    <scope>IDENTIFICATION</scope>
</reference>
<proteinExistence type="predicted"/>
<sequence>MKVNNASFVRSVENGLNQKFDKLFFNEYDILEDLFIRYFASYIKQYRHPGYNVYFNAVQVNTNGNNSDNNAENSAENNEVIYQRLKVYKGRLSRMEILEILDLFRKGLLVQSAIFSQIFTKLCYKDTDIEAATMCVKCRKLFANSKSARTSHREHIKWHANNPEGDVIIPVTLKTLLIDCLADMISKDVFPFTVIEKPGFVNVLNTVFQRAFEYGLENGMNGNIPSVTPSIHDFLPCPNTLRNHVDSIVTTLTPEFSNYVKHHVETYGAAVSFDFTEKNSPYYVVTIHFLTKDW</sequence>
<name>A0A914Q2D1_9BILA</name>
<evidence type="ECO:0000313" key="1">
    <source>
        <dbReference type="Proteomes" id="UP000887578"/>
    </source>
</evidence>
<dbReference type="AlphaFoldDB" id="A0A914Q2D1"/>
<dbReference type="Proteomes" id="UP000887578">
    <property type="component" value="Unplaced"/>
</dbReference>
<dbReference type="WBParaSite" id="PDA_v2.g24902.t1">
    <property type="protein sequence ID" value="PDA_v2.g24902.t1"/>
    <property type="gene ID" value="PDA_v2.g24902"/>
</dbReference>
<protein>
    <submittedName>
        <fullName evidence="2">C2H2-type domain-containing protein</fullName>
    </submittedName>
</protein>